<dbReference type="RefSeq" id="WP_158642749.1">
    <property type="nucleotide sequence ID" value="NZ_BAAAFY010000002.1"/>
</dbReference>
<evidence type="ECO:0000313" key="1">
    <source>
        <dbReference type="EMBL" id="TWI84530.1"/>
    </source>
</evidence>
<dbReference type="EMBL" id="VLLG01000005">
    <property type="protein sequence ID" value="TWI84530.1"/>
    <property type="molecule type" value="Genomic_DNA"/>
</dbReference>
<dbReference type="AlphaFoldDB" id="A0A562SV54"/>
<dbReference type="InterPro" id="IPR045459">
    <property type="entry name" value="DUF5908"/>
</dbReference>
<accession>A0A562SV54</accession>
<organism evidence="1 2">
    <name type="scientific">Chitinophaga japonensis</name>
    <name type="common">Flexibacter japonensis</name>
    <dbReference type="NCBI Taxonomy" id="104662"/>
    <lineage>
        <taxon>Bacteria</taxon>
        <taxon>Pseudomonadati</taxon>
        <taxon>Bacteroidota</taxon>
        <taxon>Chitinophagia</taxon>
        <taxon>Chitinophagales</taxon>
        <taxon>Chitinophagaceae</taxon>
        <taxon>Chitinophaga</taxon>
    </lineage>
</organism>
<dbReference type="OrthoDB" id="680098at2"/>
<name>A0A562SV54_CHIJA</name>
<gene>
    <name evidence="1" type="ORF">LX66_4900</name>
</gene>
<proteinExistence type="predicted"/>
<sequence length="56" mass="6370">MPLEIRELVIKVNIEEHTSRPAGNNLGAKELQALKDKVVRECMEKLISNIENLSVR</sequence>
<dbReference type="Proteomes" id="UP000316778">
    <property type="component" value="Unassembled WGS sequence"/>
</dbReference>
<comment type="caution">
    <text evidence="1">The sequence shown here is derived from an EMBL/GenBank/DDBJ whole genome shotgun (WGS) entry which is preliminary data.</text>
</comment>
<reference evidence="1 2" key="1">
    <citation type="journal article" date="2013" name="Stand. Genomic Sci.">
        <title>Genomic Encyclopedia of Type Strains, Phase I: The one thousand microbial genomes (KMG-I) project.</title>
        <authorList>
            <person name="Kyrpides N.C."/>
            <person name="Woyke T."/>
            <person name="Eisen J.A."/>
            <person name="Garrity G."/>
            <person name="Lilburn T.G."/>
            <person name="Beck B.J."/>
            <person name="Whitman W.B."/>
            <person name="Hugenholtz P."/>
            <person name="Klenk H.P."/>
        </authorList>
    </citation>
    <scope>NUCLEOTIDE SEQUENCE [LARGE SCALE GENOMIC DNA]</scope>
    <source>
        <strain evidence="1 2">DSM 13484</strain>
    </source>
</reference>
<keyword evidence="2" id="KW-1185">Reference proteome</keyword>
<dbReference type="Pfam" id="PF19265">
    <property type="entry name" value="DUF5908"/>
    <property type="match status" value="1"/>
</dbReference>
<protein>
    <submittedName>
        <fullName evidence="1">Uncharacterized protein</fullName>
    </submittedName>
</protein>
<evidence type="ECO:0000313" key="2">
    <source>
        <dbReference type="Proteomes" id="UP000316778"/>
    </source>
</evidence>